<dbReference type="EMBL" id="JAGHQM010000560">
    <property type="protein sequence ID" value="KAH0559601.1"/>
    <property type="molecule type" value="Genomic_DNA"/>
</dbReference>
<feature type="compositionally biased region" description="Basic and acidic residues" evidence="6">
    <location>
        <begin position="1075"/>
        <end position="1084"/>
    </location>
</feature>
<feature type="region of interest" description="Disordered" evidence="6">
    <location>
        <begin position="599"/>
        <end position="622"/>
    </location>
</feature>
<feature type="region of interest" description="Disordered" evidence="6">
    <location>
        <begin position="1216"/>
        <end position="1236"/>
    </location>
</feature>
<feature type="compositionally biased region" description="Polar residues" evidence="6">
    <location>
        <begin position="869"/>
        <end position="886"/>
    </location>
</feature>
<feature type="compositionally biased region" description="Basic and acidic residues" evidence="6">
    <location>
        <begin position="606"/>
        <end position="622"/>
    </location>
</feature>
<evidence type="ECO:0000256" key="3">
    <source>
        <dbReference type="ARBA" id="ARBA00022670"/>
    </source>
</evidence>
<feature type="compositionally biased region" description="Polar residues" evidence="6">
    <location>
        <begin position="492"/>
        <end position="503"/>
    </location>
</feature>
<dbReference type="Gene3D" id="3.30.310.130">
    <property type="entry name" value="Ubiquitin-related"/>
    <property type="match status" value="1"/>
</dbReference>
<evidence type="ECO:0000259" key="7">
    <source>
        <dbReference type="PROSITE" id="PS50600"/>
    </source>
</evidence>
<dbReference type="GO" id="GO:0070139">
    <property type="term" value="F:SUMO-specific endopeptidase activity"/>
    <property type="evidence" value="ECO:0007669"/>
    <property type="project" value="TreeGrafter"/>
</dbReference>
<evidence type="ECO:0000256" key="1">
    <source>
        <dbReference type="ARBA" id="ARBA00005234"/>
    </source>
</evidence>
<dbReference type="InterPro" id="IPR051947">
    <property type="entry name" value="Sentrin-specific_protease"/>
</dbReference>
<feature type="region of interest" description="Disordered" evidence="6">
    <location>
        <begin position="1052"/>
        <end position="1160"/>
    </location>
</feature>
<dbReference type="PANTHER" id="PTHR46896:SF3">
    <property type="entry name" value="FI06413P-RELATED"/>
    <property type="match status" value="1"/>
</dbReference>
<feature type="region of interest" description="Disordered" evidence="6">
    <location>
        <begin position="266"/>
        <end position="361"/>
    </location>
</feature>
<dbReference type="Proteomes" id="UP000750711">
    <property type="component" value="Unassembled WGS sequence"/>
</dbReference>
<feature type="region of interest" description="Disordered" evidence="6">
    <location>
        <begin position="1"/>
        <end position="62"/>
    </location>
</feature>
<evidence type="ECO:0000256" key="4">
    <source>
        <dbReference type="ARBA" id="ARBA00022786"/>
    </source>
</evidence>
<feature type="region of interest" description="Disordered" evidence="6">
    <location>
        <begin position="776"/>
        <end position="807"/>
    </location>
</feature>
<dbReference type="SUPFAM" id="SSF54001">
    <property type="entry name" value="Cysteine proteinases"/>
    <property type="match status" value="1"/>
</dbReference>
<dbReference type="Pfam" id="PF02902">
    <property type="entry name" value="Peptidase_C48"/>
    <property type="match status" value="1"/>
</dbReference>
<dbReference type="GO" id="GO:0005634">
    <property type="term" value="C:nucleus"/>
    <property type="evidence" value="ECO:0007669"/>
    <property type="project" value="TreeGrafter"/>
</dbReference>
<name>A0A9P8RQ05_9PEZI</name>
<dbReference type="PANTHER" id="PTHR46896">
    <property type="entry name" value="SENTRIN-SPECIFIC PROTEASE"/>
    <property type="match status" value="1"/>
</dbReference>
<organism evidence="8 9">
    <name type="scientific">Trichoglossum hirsutum</name>
    <dbReference type="NCBI Taxonomy" id="265104"/>
    <lineage>
        <taxon>Eukaryota</taxon>
        <taxon>Fungi</taxon>
        <taxon>Dikarya</taxon>
        <taxon>Ascomycota</taxon>
        <taxon>Pezizomycotina</taxon>
        <taxon>Geoglossomycetes</taxon>
        <taxon>Geoglossales</taxon>
        <taxon>Geoglossaceae</taxon>
        <taxon>Trichoglossum</taxon>
    </lineage>
</organism>
<reference evidence="8" key="1">
    <citation type="submission" date="2021-03" db="EMBL/GenBank/DDBJ databases">
        <title>Comparative genomics and phylogenomic investigation of the class Geoglossomycetes provide insights into ecological specialization and systematics.</title>
        <authorList>
            <person name="Melie T."/>
            <person name="Pirro S."/>
            <person name="Miller A.N."/>
            <person name="Quandt A."/>
        </authorList>
    </citation>
    <scope>NUCLEOTIDE SEQUENCE</scope>
    <source>
        <strain evidence="8">CAQ_001_2017</strain>
    </source>
</reference>
<evidence type="ECO:0000256" key="6">
    <source>
        <dbReference type="SAM" id="MobiDB-lite"/>
    </source>
</evidence>
<feature type="compositionally biased region" description="Low complexity" evidence="6">
    <location>
        <begin position="326"/>
        <end position="336"/>
    </location>
</feature>
<protein>
    <recommendedName>
        <fullName evidence="7">Ubiquitin-like protease family profile domain-containing protein</fullName>
    </recommendedName>
</protein>
<feature type="compositionally biased region" description="Basic and acidic residues" evidence="6">
    <location>
        <begin position="173"/>
        <end position="182"/>
    </location>
</feature>
<proteinExistence type="inferred from homology"/>
<keyword evidence="3" id="KW-0645">Protease</keyword>
<dbReference type="Gene3D" id="1.10.418.20">
    <property type="match status" value="2"/>
</dbReference>
<keyword evidence="5" id="KW-0378">Hydrolase</keyword>
<feature type="compositionally biased region" description="Basic and acidic residues" evidence="6">
    <location>
        <begin position="778"/>
        <end position="788"/>
    </location>
</feature>
<dbReference type="GO" id="GO:0006508">
    <property type="term" value="P:proteolysis"/>
    <property type="evidence" value="ECO:0007669"/>
    <property type="project" value="UniProtKB-KW"/>
</dbReference>
<comment type="caution">
    <text evidence="8">The sequence shown here is derived from an EMBL/GenBank/DDBJ whole genome shotgun (WGS) entry which is preliminary data.</text>
</comment>
<feature type="compositionally biased region" description="Polar residues" evidence="6">
    <location>
        <begin position="162"/>
        <end position="172"/>
    </location>
</feature>
<sequence length="1236" mass="140296">MGILNLPSKESARAEAEQDIDKAGQIGVEGTHQPRNTLRQQSHLSFDAQLPRKTYERSAGSKRMRTELMRGDDVPHADERWNLHGDTEYQRRKKIKSRESIIISDDEMVTREDTSDASRPEDTSISLGLEIEVITQPSATNGDVPECRDLERRMAAGREGKSSSVKTNTSRLYSREPRKSLRDLSSQSSSPQFEEISDDEVYSSPKAEEPYRLTRFLPRGSQATKRPDRTRPRQVLQEVKVVRQTETKSAYFPPSGDQRHASRQRLVGRLTDPNSPVNSRDFFKREGPVDDSPDVLHSEVNVGVRNLVQTRDLATTNGHSGPARRSWSPQQESSSSTYAVAHSDSTRRKAETPGQITARARNNKPLQRTIFRLKRLIYGPNLLLSSNDHEYYLEFDFANGDARVVFKCQCRAPECSAGGNRLAFPAIKVVKIAWHDSKVQITLCKDGTHDNVLLLDFLGESGAFRFLTYLRNASKCDNILPKDREFMEKVFQNSEKQRQTNSSKYHRLRSPPESRSEMELDQDAIRIQHNKERQRLRGHDGQLSALSIAKRRRSESSERRPPVQQQTSASDVKVNTFETNHHGTRSRIRSDKINQDLDEWGGSRRSVGEKVPEHQESKFSELKREHEPWDKYVLPAPNEYQYSKGIFRPLVFPLNGPRKTTVDFGDLERLDEGEFLNDNIIAFYLRYLERDLEITHPAIAKRVYFFNTFFYERLTSRSSGKRGINYEGVQKWTSKIDIFNFDYVVVPVNESAHWYVAIICNLPNISRALSQEEEMEDDLKVESSDRQNDFVQADEPSSPHSSRQSPAADAIDLDYGVIEAGEQVARISLIQKEMAERARNLDSMCTPEISGIGNVEDESWPAADENPPINLTDSIPSISPEQTENASPDGELNRARIKAQCKPKKAKRKLSLRKYNVDDPVIVTLDSLGLTHSLTARNLKEYLIEEGKSKRQLRILIEDISAMNSKEIPLQNNFCDCGIYLLIYIEKFLKDPRSFVNGILRREMDQKSDWPDINPSIKRDHLRNLLLHLYKEQNDTRRQESTDKGRYHKATLHATHQGGELSNDSVGWKPKGNQRKPELSETGHDTSIPEAAAASAERASEACASGRLGSSPIVVGGHPRGKQPGLAIEGDGSSRTEPPTIVETQYDSQDLGSLHESASRRIRKDLTRRVDANMEPTRQLLTESTSSGKPLDRFLQKNSKARNTEIAGIEIVVSPRRRTRNRRSSPELNDGSIILD</sequence>
<keyword evidence="2" id="KW-0597">Phosphoprotein</keyword>
<dbReference type="GO" id="GO:0005737">
    <property type="term" value="C:cytoplasm"/>
    <property type="evidence" value="ECO:0007669"/>
    <property type="project" value="TreeGrafter"/>
</dbReference>
<keyword evidence="9" id="KW-1185">Reference proteome</keyword>
<accession>A0A9P8RQ05</accession>
<dbReference type="PROSITE" id="PS50600">
    <property type="entry name" value="ULP_PROTEASE"/>
    <property type="match status" value="1"/>
</dbReference>
<dbReference type="InterPro" id="IPR003653">
    <property type="entry name" value="Peptidase_C48_C"/>
</dbReference>
<feature type="compositionally biased region" description="Polar residues" evidence="6">
    <location>
        <begin position="1133"/>
        <end position="1151"/>
    </location>
</feature>
<comment type="similarity">
    <text evidence="1">Belongs to the peptidase C48 family.</text>
</comment>
<dbReference type="GO" id="GO:0016926">
    <property type="term" value="P:protein desumoylation"/>
    <property type="evidence" value="ECO:0007669"/>
    <property type="project" value="TreeGrafter"/>
</dbReference>
<feature type="compositionally biased region" description="Basic and acidic residues" evidence="6">
    <location>
        <begin position="10"/>
        <end position="22"/>
    </location>
</feature>
<gene>
    <name evidence="8" type="ORF">GP486_003885</name>
</gene>
<feature type="compositionally biased region" description="Polar residues" evidence="6">
    <location>
        <begin position="33"/>
        <end position="44"/>
    </location>
</feature>
<keyword evidence="4" id="KW-0833">Ubl conjugation pathway</keyword>
<dbReference type="AlphaFoldDB" id="A0A9P8RQ05"/>
<feature type="compositionally biased region" description="Basic and acidic residues" evidence="6">
    <location>
        <begin position="510"/>
        <end position="540"/>
    </location>
</feature>
<evidence type="ECO:0000256" key="2">
    <source>
        <dbReference type="ARBA" id="ARBA00022553"/>
    </source>
</evidence>
<feature type="domain" description="Ubiquitin-like protease family profile" evidence="7">
    <location>
        <begin position="660"/>
        <end position="988"/>
    </location>
</feature>
<feature type="region of interest" description="Disordered" evidence="6">
    <location>
        <begin position="850"/>
        <end position="893"/>
    </location>
</feature>
<feature type="compositionally biased region" description="Low complexity" evidence="6">
    <location>
        <begin position="1090"/>
        <end position="1105"/>
    </location>
</feature>
<evidence type="ECO:0000313" key="8">
    <source>
        <dbReference type="EMBL" id="KAH0559601.1"/>
    </source>
</evidence>
<evidence type="ECO:0000313" key="9">
    <source>
        <dbReference type="Proteomes" id="UP000750711"/>
    </source>
</evidence>
<feature type="region of interest" description="Disordered" evidence="6">
    <location>
        <begin position="154"/>
        <end position="234"/>
    </location>
</feature>
<dbReference type="InterPro" id="IPR038765">
    <property type="entry name" value="Papain-like_cys_pep_sf"/>
</dbReference>
<evidence type="ECO:0000256" key="5">
    <source>
        <dbReference type="ARBA" id="ARBA00022801"/>
    </source>
</evidence>
<feature type="region of interest" description="Disordered" evidence="6">
    <location>
        <begin position="492"/>
        <end position="572"/>
    </location>
</feature>
<feature type="compositionally biased region" description="Polar residues" evidence="6">
    <location>
        <begin position="307"/>
        <end position="319"/>
    </location>
</feature>